<dbReference type="FunFam" id="3.30.160.60:FF:001227">
    <property type="entry name" value="Zinc finger and BTB domain containing 41"/>
    <property type="match status" value="1"/>
</dbReference>
<feature type="compositionally biased region" description="Basic and acidic residues" evidence="11">
    <location>
        <begin position="327"/>
        <end position="356"/>
    </location>
</feature>
<feature type="domain" description="C2H2-type" evidence="13">
    <location>
        <begin position="721"/>
        <end position="749"/>
    </location>
</feature>
<dbReference type="Gene3D" id="3.30.710.10">
    <property type="entry name" value="Potassium Channel Kv1.1, Chain A"/>
    <property type="match status" value="1"/>
</dbReference>
<feature type="domain" description="C2H2-type" evidence="13">
    <location>
        <begin position="693"/>
        <end position="720"/>
    </location>
</feature>
<feature type="compositionally biased region" description="Polar residues" evidence="11">
    <location>
        <begin position="748"/>
        <end position="757"/>
    </location>
</feature>
<feature type="domain" description="BTB" evidence="12">
    <location>
        <begin position="76"/>
        <end position="140"/>
    </location>
</feature>
<keyword evidence="3" id="KW-0677">Repeat</keyword>
<feature type="domain" description="C2H2-type" evidence="13">
    <location>
        <begin position="628"/>
        <end position="656"/>
    </location>
</feature>
<feature type="compositionally biased region" description="Low complexity" evidence="11">
    <location>
        <begin position="231"/>
        <end position="240"/>
    </location>
</feature>
<evidence type="ECO:0000259" key="13">
    <source>
        <dbReference type="PROSITE" id="PS50157"/>
    </source>
</evidence>
<evidence type="ECO:0000256" key="2">
    <source>
        <dbReference type="ARBA" id="ARBA00022723"/>
    </source>
</evidence>
<feature type="compositionally biased region" description="Acidic residues" evidence="11">
    <location>
        <begin position="277"/>
        <end position="299"/>
    </location>
</feature>
<feature type="compositionally biased region" description="Basic and acidic residues" evidence="11">
    <location>
        <begin position="40"/>
        <end position="49"/>
    </location>
</feature>
<keyword evidence="5" id="KW-0862">Zinc</keyword>
<sequence length="891" mass="101337">MKKKVSPSQQSKAKDIGSKETQETACDGPTACDAESDVDVANKDSSQEKRHLQISQSDGCFLKFLNEDRQKLPSFCDITVMVSGKMYHAHKVVLAFGSGYFHARFSENPELHHVTIDNIEGSIFGHLLNFLYTSEFEVLESQIPALAEAACFLDMMEAVNLLAKWVTPAQADEESDVQQVPLETPDVPNIQTSGGAKCSFCNRTFCYKKSLENHLAKTHSAGCHVEEEQNPAITSAATTRRSARQRRTPAKFESQESGNGHVLSGKPSQKTPKDDDAPFEEEEEEDDESEEEQQNEQEEQSSKEGREETSTAVEMEEAEGEDDEKQEEEHVAELSKAGEEAETQKETEPRSSHAAEEQNQATEVTGHVFPEGLAPVVVQSANKKTLKCPKCEKTFDRIGKYESHTRVHTGEKPFQCDICLQCYSTKSNLTVHKKKHDSDTPVQRKEHKCPFCNKLHASRKTLSRHVKRFHPDHLQEFLTQKKKKSEGWKCDICHKSFSRRPHLEEHMILHSQDKPFKCAYCDDYFKSRFARLKHQEKFHLGPFPCDICGRQFNDTGNRKRHIECTHGGKRKWTCFLCGKSVRERTTLREHLRIHSGEKPHLCSICGQSFRHGSSYRSVRVRNYWERAHQCEECGKCFRRADHLTVHYKSIHLGEKIWRRYKAVVHQCQVCKKEFRGKTNLMSHFRTHSGEKPHRCVICNQTFRIKKTLTKHMVIHSDVRPFNCPHCSATFKRKDKLKYHVDHVHSARSLDQQQQNLSAPPASKLTEPLPSNETPKPYHNTSKTVLQSVAADVCVPVTLVPVQMTEDTELAVHGTPHGVLPAVSQQQQTGYQSASDLVFLEKYTLTPQPTNIVHPVRPDQMLDPREQSYLGTLLGLDSATSVQNMSSAEHTH</sequence>
<dbReference type="AlphaFoldDB" id="A0AAW2B3T6"/>
<dbReference type="GO" id="GO:0000981">
    <property type="term" value="F:DNA-binding transcription factor activity, RNA polymerase II-specific"/>
    <property type="evidence" value="ECO:0007669"/>
    <property type="project" value="TreeGrafter"/>
</dbReference>
<dbReference type="Gene3D" id="3.30.160.60">
    <property type="entry name" value="Classic Zinc Finger"/>
    <property type="match status" value="10"/>
</dbReference>
<reference evidence="14 15" key="1">
    <citation type="submission" date="2024-05" db="EMBL/GenBank/DDBJ databases">
        <title>A high-quality chromosomal-level genome assembly of Topmouth culter (Culter alburnus).</title>
        <authorList>
            <person name="Zhao H."/>
        </authorList>
    </citation>
    <scope>NUCLEOTIDE SEQUENCE [LARGE SCALE GENOMIC DNA]</scope>
    <source>
        <strain evidence="14">CATC2023</strain>
        <tissue evidence="14">Muscle</tissue>
    </source>
</reference>
<gene>
    <name evidence="14" type="ORF">ABG768_013104</name>
</gene>
<dbReference type="FunFam" id="3.30.160.60:FF:002627">
    <property type="entry name" value="Zinc finger and BTB domain-containing 41"/>
    <property type="match status" value="1"/>
</dbReference>
<accession>A0AAW2B3T6</accession>
<feature type="domain" description="C2H2-type" evidence="13">
    <location>
        <begin position="543"/>
        <end position="571"/>
    </location>
</feature>
<dbReference type="FunFam" id="3.30.160.60:FF:000337">
    <property type="entry name" value="Zinc finger and BTB domain containing 41"/>
    <property type="match status" value="1"/>
</dbReference>
<dbReference type="PROSITE" id="PS50097">
    <property type="entry name" value="BTB"/>
    <property type="match status" value="1"/>
</dbReference>
<dbReference type="GO" id="GO:0005634">
    <property type="term" value="C:nucleus"/>
    <property type="evidence" value="ECO:0007669"/>
    <property type="project" value="UniProtKB-SubCell"/>
</dbReference>
<dbReference type="SUPFAM" id="SSF54695">
    <property type="entry name" value="POZ domain"/>
    <property type="match status" value="1"/>
</dbReference>
<keyword evidence="6" id="KW-0805">Transcription regulation</keyword>
<dbReference type="Pfam" id="PF00651">
    <property type="entry name" value="BTB"/>
    <property type="match status" value="1"/>
</dbReference>
<evidence type="ECO:0000313" key="15">
    <source>
        <dbReference type="Proteomes" id="UP001479290"/>
    </source>
</evidence>
<dbReference type="GO" id="GO:0008270">
    <property type="term" value="F:zinc ion binding"/>
    <property type="evidence" value="ECO:0007669"/>
    <property type="project" value="UniProtKB-KW"/>
</dbReference>
<dbReference type="Pfam" id="PF00096">
    <property type="entry name" value="zf-C2H2"/>
    <property type="match status" value="7"/>
</dbReference>
<feature type="domain" description="C2H2-type" evidence="13">
    <location>
        <begin position="572"/>
        <end position="599"/>
    </location>
</feature>
<evidence type="ECO:0000256" key="4">
    <source>
        <dbReference type="ARBA" id="ARBA00022771"/>
    </source>
</evidence>
<dbReference type="PANTHER" id="PTHR46105">
    <property type="entry name" value="AGAP004733-PA"/>
    <property type="match status" value="1"/>
</dbReference>
<keyword evidence="7" id="KW-0238">DNA-binding</keyword>
<dbReference type="PROSITE" id="PS00028">
    <property type="entry name" value="ZINC_FINGER_C2H2_1"/>
    <property type="match status" value="11"/>
</dbReference>
<keyword evidence="2" id="KW-0479">Metal-binding</keyword>
<keyword evidence="9" id="KW-0539">Nucleus</keyword>
<dbReference type="PANTHER" id="PTHR46105:SF5">
    <property type="entry name" value="ZINC FINGER AND BTB DOMAIN-CONTAINING PROTEIN 44 ISOFORM X1"/>
    <property type="match status" value="1"/>
</dbReference>
<comment type="subcellular location">
    <subcellularLocation>
        <location evidence="1">Nucleus</location>
    </subcellularLocation>
</comment>
<evidence type="ECO:0000256" key="1">
    <source>
        <dbReference type="ARBA" id="ARBA00004123"/>
    </source>
</evidence>
<protein>
    <recommendedName>
        <fullName evidence="16">Zinc finger and BTB domain containing 41</fullName>
    </recommendedName>
</protein>
<dbReference type="PROSITE" id="PS50157">
    <property type="entry name" value="ZINC_FINGER_C2H2_2"/>
    <property type="match status" value="11"/>
</dbReference>
<dbReference type="InterPro" id="IPR000210">
    <property type="entry name" value="BTB/POZ_dom"/>
</dbReference>
<feature type="domain" description="C2H2-type" evidence="13">
    <location>
        <begin position="516"/>
        <end position="544"/>
    </location>
</feature>
<feature type="region of interest" description="Disordered" evidence="11">
    <location>
        <begin position="747"/>
        <end position="779"/>
    </location>
</feature>
<evidence type="ECO:0000259" key="12">
    <source>
        <dbReference type="PROSITE" id="PS50097"/>
    </source>
</evidence>
<keyword evidence="15" id="KW-1185">Reference proteome</keyword>
<keyword evidence="4 10" id="KW-0863">Zinc-finger</keyword>
<feature type="region of interest" description="Disordered" evidence="11">
    <location>
        <begin position="231"/>
        <end position="362"/>
    </location>
</feature>
<evidence type="ECO:0000256" key="5">
    <source>
        <dbReference type="ARBA" id="ARBA00022833"/>
    </source>
</evidence>
<dbReference type="FunFam" id="3.30.160.60:FF:000841">
    <property type="entry name" value="zinc finger and BTB domain-containing protein 41"/>
    <property type="match status" value="1"/>
</dbReference>
<dbReference type="InterPro" id="IPR036236">
    <property type="entry name" value="Znf_C2H2_sf"/>
</dbReference>
<feature type="compositionally biased region" description="Polar residues" evidence="11">
    <location>
        <begin position="768"/>
        <end position="779"/>
    </location>
</feature>
<dbReference type="InterPro" id="IPR013087">
    <property type="entry name" value="Znf_C2H2_type"/>
</dbReference>
<evidence type="ECO:0008006" key="16">
    <source>
        <dbReference type="Google" id="ProtNLM"/>
    </source>
</evidence>
<evidence type="ECO:0000256" key="9">
    <source>
        <dbReference type="ARBA" id="ARBA00023242"/>
    </source>
</evidence>
<comment type="caution">
    <text evidence="14">The sequence shown here is derived from an EMBL/GenBank/DDBJ whole genome shotgun (WGS) entry which is preliminary data.</text>
</comment>
<dbReference type="InterPro" id="IPR011333">
    <property type="entry name" value="SKP1/BTB/POZ_sf"/>
</dbReference>
<dbReference type="EMBL" id="JAWDJR010000002">
    <property type="protein sequence ID" value="KAK9979687.1"/>
    <property type="molecule type" value="Genomic_DNA"/>
</dbReference>
<evidence type="ECO:0000256" key="6">
    <source>
        <dbReference type="ARBA" id="ARBA00023015"/>
    </source>
</evidence>
<feature type="domain" description="C2H2-type" evidence="13">
    <location>
        <begin position="196"/>
        <end position="220"/>
    </location>
</feature>
<evidence type="ECO:0000256" key="10">
    <source>
        <dbReference type="PROSITE-ProRule" id="PRU00042"/>
    </source>
</evidence>
<feature type="compositionally biased region" description="Acidic residues" evidence="11">
    <location>
        <begin position="314"/>
        <end position="326"/>
    </location>
</feature>
<evidence type="ECO:0000256" key="11">
    <source>
        <dbReference type="SAM" id="MobiDB-lite"/>
    </source>
</evidence>
<feature type="domain" description="C2H2-type" evidence="13">
    <location>
        <begin position="488"/>
        <end position="515"/>
    </location>
</feature>
<evidence type="ECO:0000313" key="14">
    <source>
        <dbReference type="EMBL" id="KAK9979687.1"/>
    </source>
</evidence>
<dbReference type="FunFam" id="3.30.160.60:FF:001282">
    <property type="entry name" value="Zinc finger and BTB domain-containing protein 41"/>
    <property type="match status" value="1"/>
</dbReference>
<evidence type="ECO:0000256" key="3">
    <source>
        <dbReference type="ARBA" id="ARBA00022737"/>
    </source>
</evidence>
<feature type="region of interest" description="Disordered" evidence="11">
    <location>
        <begin position="1"/>
        <end position="49"/>
    </location>
</feature>
<proteinExistence type="predicted"/>
<name>A0AAW2B3T6_CULAL</name>
<keyword evidence="8" id="KW-0804">Transcription</keyword>
<dbReference type="SUPFAM" id="SSF57667">
    <property type="entry name" value="beta-beta-alpha zinc fingers"/>
    <property type="match status" value="6"/>
</dbReference>
<feature type="domain" description="C2H2-type" evidence="13">
    <location>
        <begin position="665"/>
        <end position="692"/>
    </location>
</feature>
<dbReference type="SMART" id="SM00355">
    <property type="entry name" value="ZnF_C2H2"/>
    <property type="match status" value="12"/>
</dbReference>
<feature type="domain" description="C2H2-type" evidence="13">
    <location>
        <begin position="414"/>
        <end position="441"/>
    </location>
</feature>
<feature type="domain" description="C2H2-type" evidence="13">
    <location>
        <begin position="386"/>
        <end position="413"/>
    </location>
</feature>
<dbReference type="InterPro" id="IPR050457">
    <property type="entry name" value="ZnFinger_BTB_dom_contain"/>
</dbReference>
<evidence type="ECO:0000256" key="8">
    <source>
        <dbReference type="ARBA" id="ARBA00023163"/>
    </source>
</evidence>
<organism evidence="14 15">
    <name type="scientific">Culter alburnus</name>
    <name type="common">Topmouth culter</name>
    <dbReference type="NCBI Taxonomy" id="194366"/>
    <lineage>
        <taxon>Eukaryota</taxon>
        <taxon>Metazoa</taxon>
        <taxon>Chordata</taxon>
        <taxon>Craniata</taxon>
        <taxon>Vertebrata</taxon>
        <taxon>Euteleostomi</taxon>
        <taxon>Actinopterygii</taxon>
        <taxon>Neopterygii</taxon>
        <taxon>Teleostei</taxon>
        <taxon>Ostariophysi</taxon>
        <taxon>Cypriniformes</taxon>
        <taxon>Xenocyprididae</taxon>
        <taxon>Xenocypridinae</taxon>
        <taxon>Culter</taxon>
    </lineage>
</organism>
<feature type="compositionally biased region" description="Polar residues" evidence="11">
    <location>
        <begin position="1"/>
        <end position="11"/>
    </location>
</feature>
<feature type="compositionally biased region" description="Basic and acidic residues" evidence="11">
    <location>
        <begin position="12"/>
        <end position="22"/>
    </location>
</feature>
<feature type="compositionally biased region" description="Basic and acidic residues" evidence="11">
    <location>
        <begin position="300"/>
        <end position="309"/>
    </location>
</feature>
<dbReference type="SMART" id="SM00225">
    <property type="entry name" value="BTB"/>
    <property type="match status" value="1"/>
</dbReference>
<dbReference type="FunFam" id="3.30.160.60:FF:000065">
    <property type="entry name" value="B-cell CLL/lymphoma 6, member B"/>
    <property type="match status" value="1"/>
</dbReference>
<evidence type="ECO:0000256" key="7">
    <source>
        <dbReference type="ARBA" id="ARBA00023125"/>
    </source>
</evidence>
<dbReference type="Proteomes" id="UP001479290">
    <property type="component" value="Unassembled WGS sequence"/>
</dbReference>
<dbReference type="GO" id="GO:0000978">
    <property type="term" value="F:RNA polymerase II cis-regulatory region sequence-specific DNA binding"/>
    <property type="evidence" value="ECO:0007669"/>
    <property type="project" value="TreeGrafter"/>
</dbReference>